<dbReference type="Proteomes" id="UP000322077">
    <property type="component" value="Unassembled WGS sequence"/>
</dbReference>
<dbReference type="AlphaFoldDB" id="A0A5D9C3P3"/>
<evidence type="ECO:0000259" key="2">
    <source>
        <dbReference type="Pfam" id="PF13609"/>
    </source>
</evidence>
<dbReference type="GO" id="GO:0015288">
    <property type="term" value="F:porin activity"/>
    <property type="evidence" value="ECO:0007669"/>
    <property type="project" value="InterPro"/>
</dbReference>
<accession>A0A5D9C3P3</accession>
<keyword evidence="1" id="KW-0732">Signal</keyword>
<dbReference type="SUPFAM" id="SSF56935">
    <property type="entry name" value="Porins"/>
    <property type="match status" value="1"/>
</dbReference>
<keyword evidence="4" id="KW-1185">Reference proteome</keyword>
<name>A0A5D9C3P3_9SPHN</name>
<feature type="signal peptide" evidence="1">
    <location>
        <begin position="1"/>
        <end position="30"/>
    </location>
</feature>
<evidence type="ECO:0000256" key="1">
    <source>
        <dbReference type="SAM" id="SignalP"/>
    </source>
</evidence>
<dbReference type="RefSeq" id="WP_149523167.1">
    <property type="nucleotide sequence ID" value="NZ_VTOU01000003.1"/>
</dbReference>
<protein>
    <submittedName>
        <fullName evidence="3">Porin</fullName>
    </submittedName>
</protein>
<organism evidence="3 4">
    <name type="scientific">Sphingomonas montanisoli</name>
    <dbReference type="NCBI Taxonomy" id="2606412"/>
    <lineage>
        <taxon>Bacteria</taxon>
        <taxon>Pseudomonadati</taxon>
        <taxon>Pseudomonadota</taxon>
        <taxon>Alphaproteobacteria</taxon>
        <taxon>Sphingomonadales</taxon>
        <taxon>Sphingomonadaceae</taxon>
        <taxon>Sphingomonas</taxon>
    </lineage>
</organism>
<evidence type="ECO:0000313" key="3">
    <source>
        <dbReference type="EMBL" id="TZG26364.1"/>
    </source>
</evidence>
<dbReference type="EMBL" id="VTOU01000003">
    <property type="protein sequence ID" value="TZG26364.1"/>
    <property type="molecule type" value="Genomic_DNA"/>
</dbReference>
<dbReference type="InterPro" id="IPR023614">
    <property type="entry name" value="Porin_dom_sf"/>
</dbReference>
<proteinExistence type="predicted"/>
<dbReference type="InterPro" id="IPR033900">
    <property type="entry name" value="Gram_neg_porin_domain"/>
</dbReference>
<feature type="chain" id="PRO_5023098373" evidence="1">
    <location>
        <begin position="31"/>
        <end position="236"/>
    </location>
</feature>
<sequence>MTIRGITARLVGAAAAASLFLLAPVSPALSKQPDAKVKIVRKRTNIGFFTPAASNPARAASLAQAGLDVDDAGFRFTPSGSGNRRAVTVAVRARNTKFAARSGASLSPTVTGLEPSAYSLGASVGWKRFALAGDVARVDGGLIAESREIADLGLSYSGNKWSTRLLFGAERASNDQTRIAGIDQSLSLDLGGSYSVTKNLEVTGGLRYKSQRERLDLGNDQRLDSQALYVGTAFRF</sequence>
<evidence type="ECO:0000313" key="4">
    <source>
        <dbReference type="Proteomes" id="UP000322077"/>
    </source>
</evidence>
<dbReference type="GO" id="GO:0016020">
    <property type="term" value="C:membrane"/>
    <property type="evidence" value="ECO:0007669"/>
    <property type="project" value="InterPro"/>
</dbReference>
<dbReference type="Pfam" id="PF13609">
    <property type="entry name" value="Porin_4"/>
    <property type="match status" value="1"/>
</dbReference>
<dbReference type="Gene3D" id="2.40.160.10">
    <property type="entry name" value="Porin"/>
    <property type="match status" value="1"/>
</dbReference>
<comment type="caution">
    <text evidence="3">The sequence shown here is derived from an EMBL/GenBank/DDBJ whole genome shotgun (WGS) entry which is preliminary data.</text>
</comment>
<feature type="domain" description="Porin" evidence="2">
    <location>
        <begin position="79"/>
        <end position="212"/>
    </location>
</feature>
<gene>
    <name evidence="3" type="ORF">FYJ91_15650</name>
</gene>
<reference evidence="3 4" key="1">
    <citation type="submission" date="2019-08" db="EMBL/GenBank/DDBJ databases">
        <authorList>
            <person name="Wang G."/>
            <person name="Xu Z."/>
        </authorList>
    </citation>
    <scope>NUCLEOTIDE SEQUENCE [LARGE SCALE GENOMIC DNA]</scope>
    <source>
        <strain evidence="3 4">ZX</strain>
    </source>
</reference>